<accession>A0A0A7RFF8</accession>
<dbReference type="PANTHER" id="PTHR34982:SF1">
    <property type="entry name" value="FLAGELLAR ASSEMBLY PROTEIN FLIH"/>
    <property type="match status" value="1"/>
</dbReference>
<keyword evidence="4" id="KW-1005">Bacterial flagellum biogenesis</keyword>
<dbReference type="GO" id="GO:0005829">
    <property type="term" value="C:cytosol"/>
    <property type="evidence" value="ECO:0007669"/>
    <property type="project" value="TreeGrafter"/>
</dbReference>
<evidence type="ECO:0000256" key="1">
    <source>
        <dbReference type="ARBA" id="ARBA00003041"/>
    </source>
</evidence>
<keyword evidence="6" id="KW-1006">Bacterial flagellum protein export</keyword>
<sequence>MSNNILKQQAMPLHGKKVGIKTADFVPQIKKQDPQLTALDAKLAHQTAAYQQKLKQLKAEMLVDAKQKAAEIKQEAYDSGYAQGKKDGYQEAVTKGQQKMAPLVKQAQDNVEQSLAESKQYLAEKQDEITSFAVQLAEIILKTQLELTPEKITAILSPLLFELEKPNEVLMVWANSAYHESLTTKLEQVKEEIPDLRYIIFDDDSLNALQLRVESNESVVDIDIKKELQGFLEQL</sequence>
<evidence type="ECO:0000313" key="8">
    <source>
        <dbReference type="EMBL" id="AJA33951.1"/>
    </source>
</evidence>
<keyword evidence="3" id="KW-0813">Transport</keyword>
<dbReference type="Pfam" id="PF02108">
    <property type="entry name" value="FliH"/>
    <property type="match status" value="1"/>
</dbReference>
<dbReference type="SUPFAM" id="SSF58113">
    <property type="entry name" value="Apolipoprotein A-I"/>
    <property type="match status" value="1"/>
</dbReference>
<protein>
    <submittedName>
        <fullName evidence="8">Flagellar assembly protein FliH</fullName>
    </submittedName>
</protein>
<keyword evidence="5" id="KW-0653">Protein transport</keyword>
<gene>
    <name evidence="8" type="primary">fliH</name>
</gene>
<keyword evidence="8" id="KW-0969">Cilium</keyword>
<name>A0A0A7RFF8_LATCU</name>
<evidence type="ECO:0000256" key="4">
    <source>
        <dbReference type="ARBA" id="ARBA00022795"/>
    </source>
</evidence>
<reference evidence="8" key="1">
    <citation type="journal article" date="2014" name="Appl. Environ. Microbiol.">
        <title>Detection and genomic characterization of motility in Lactobacillus curvatus: confirmation of motility in a species outside the Lactobacillus salivarius clade.</title>
        <authorList>
            <person name="Cousin F.J."/>
            <person name="Lynch S.M."/>
            <person name="Harris H.M."/>
            <person name="McCann A."/>
            <person name="Lynch D.B."/>
            <person name="Neville B.A."/>
            <person name="Irisawa T."/>
            <person name="Okada S."/>
            <person name="Endo A."/>
            <person name="O'Toole P.W."/>
        </authorList>
    </citation>
    <scope>NUCLEOTIDE SEQUENCE</scope>
    <source>
        <strain evidence="8">NRIC 0822</strain>
    </source>
</reference>
<evidence type="ECO:0000256" key="6">
    <source>
        <dbReference type="ARBA" id="ARBA00023225"/>
    </source>
</evidence>
<dbReference type="RefSeq" id="WP_039099295.1">
    <property type="nucleotide sequence ID" value="NZ_CBCPIN010000021.1"/>
</dbReference>
<organism evidence="8">
    <name type="scientific">Latilactobacillus curvatus</name>
    <name type="common">Lactobacillus curvatus</name>
    <dbReference type="NCBI Taxonomy" id="28038"/>
    <lineage>
        <taxon>Bacteria</taxon>
        <taxon>Bacillati</taxon>
        <taxon>Bacillota</taxon>
        <taxon>Bacilli</taxon>
        <taxon>Lactobacillales</taxon>
        <taxon>Lactobacillaceae</taxon>
        <taxon>Latilactobacillus</taxon>
    </lineage>
</organism>
<dbReference type="PANTHER" id="PTHR34982">
    <property type="entry name" value="YOP PROTEINS TRANSLOCATION PROTEIN L"/>
    <property type="match status" value="1"/>
</dbReference>
<evidence type="ECO:0000256" key="2">
    <source>
        <dbReference type="ARBA" id="ARBA00006602"/>
    </source>
</evidence>
<dbReference type="OrthoDB" id="2284648at2"/>
<keyword evidence="8" id="KW-0966">Cell projection</keyword>
<evidence type="ECO:0000259" key="7">
    <source>
        <dbReference type="Pfam" id="PF02108"/>
    </source>
</evidence>
<dbReference type="InterPro" id="IPR051472">
    <property type="entry name" value="T3SS_Stator/FliH"/>
</dbReference>
<comment type="function">
    <text evidence="1">Needed for flagellar regrowth and assembly.</text>
</comment>
<evidence type="ECO:0000256" key="3">
    <source>
        <dbReference type="ARBA" id="ARBA00022448"/>
    </source>
</evidence>
<dbReference type="GO" id="GO:0015031">
    <property type="term" value="P:protein transport"/>
    <property type="evidence" value="ECO:0007669"/>
    <property type="project" value="UniProtKB-KW"/>
</dbReference>
<evidence type="ECO:0000256" key="5">
    <source>
        <dbReference type="ARBA" id="ARBA00022927"/>
    </source>
</evidence>
<keyword evidence="8" id="KW-0282">Flagellum</keyword>
<dbReference type="GO" id="GO:0044781">
    <property type="term" value="P:bacterial-type flagellum organization"/>
    <property type="evidence" value="ECO:0007669"/>
    <property type="project" value="UniProtKB-KW"/>
</dbReference>
<proteinExistence type="inferred from homology"/>
<dbReference type="EMBL" id="KM886863">
    <property type="protein sequence ID" value="AJA33951.1"/>
    <property type="molecule type" value="Genomic_DNA"/>
</dbReference>
<feature type="domain" description="Flagellar assembly protein FliH/Type III secretion system HrpE" evidence="7">
    <location>
        <begin position="105"/>
        <end position="228"/>
    </location>
</feature>
<dbReference type="AlphaFoldDB" id="A0A0A7RFF8"/>
<dbReference type="InterPro" id="IPR018035">
    <property type="entry name" value="Flagellar_FliH/T3SS_HrpE"/>
</dbReference>
<comment type="similarity">
    <text evidence="2">Belongs to the FliH family.</text>
</comment>